<keyword evidence="2" id="KW-1134">Transmembrane beta strand</keyword>
<dbReference type="Proteomes" id="UP000295662">
    <property type="component" value="Unassembled WGS sequence"/>
</dbReference>
<evidence type="ECO:0000256" key="2">
    <source>
        <dbReference type="RuleBase" id="RU362097"/>
    </source>
</evidence>
<dbReference type="Pfam" id="PF02321">
    <property type="entry name" value="OEP"/>
    <property type="match status" value="2"/>
</dbReference>
<dbReference type="Gene3D" id="1.20.1600.10">
    <property type="entry name" value="Outer membrane efflux proteins (OEP)"/>
    <property type="match status" value="1"/>
</dbReference>
<evidence type="ECO:0000313" key="4">
    <source>
        <dbReference type="Proteomes" id="UP000295662"/>
    </source>
</evidence>
<proteinExistence type="inferred from homology"/>
<dbReference type="SUPFAM" id="SSF56954">
    <property type="entry name" value="Outer membrane efflux proteins (OEP)"/>
    <property type="match status" value="1"/>
</dbReference>
<reference evidence="3 4" key="1">
    <citation type="submission" date="2019-03" db="EMBL/GenBank/DDBJ databases">
        <title>Genomic Encyclopedia of Archaeal and Bacterial Type Strains, Phase II (KMG-II): from individual species to whole genera.</title>
        <authorList>
            <person name="Goeker M."/>
        </authorList>
    </citation>
    <scope>NUCLEOTIDE SEQUENCE [LARGE SCALE GENOMIC DNA]</scope>
    <source>
        <strain evidence="3 4">ATCC 25309</strain>
    </source>
</reference>
<keyword evidence="2" id="KW-0564">Palmitate</keyword>
<dbReference type="InterPro" id="IPR010131">
    <property type="entry name" value="MdtP/NodT-like"/>
</dbReference>
<dbReference type="RefSeq" id="WP_133795705.1">
    <property type="nucleotide sequence ID" value="NZ_SOCA01000004.1"/>
</dbReference>
<gene>
    <name evidence="3" type="ORF">EI77_02648</name>
</gene>
<dbReference type="Gene3D" id="2.20.200.10">
    <property type="entry name" value="Outer membrane efflux proteins (OEP)"/>
    <property type="match status" value="1"/>
</dbReference>
<dbReference type="NCBIfam" id="TIGR01845">
    <property type="entry name" value="outer_NodT"/>
    <property type="match status" value="1"/>
</dbReference>
<dbReference type="OrthoDB" id="9770517at2"/>
<dbReference type="GO" id="GO:0015562">
    <property type="term" value="F:efflux transmembrane transporter activity"/>
    <property type="evidence" value="ECO:0007669"/>
    <property type="project" value="InterPro"/>
</dbReference>
<dbReference type="PANTHER" id="PTHR30203">
    <property type="entry name" value="OUTER MEMBRANE CATION EFFLUX PROTEIN"/>
    <property type="match status" value="1"/>
</dbReference>
<accession>A0A4R7RXS7</accession>
<evidence type="ECO:0000313" key="3">
    <source>
        <dbReference type="EMBL" id="TDU70601.1"/>
    </source>
</evidence>
<keyword evidence="2" id="KW-0812">Transmembrane</keyword>
<comment type="similarity">
    <text evidence="1 2">Belongs to the outer membrane factor (OMF) (TC 1.B.17) family.</text>
</comment>
<dbReference type="GO" id="GO:0005886">
    <property type="term" value="C:plasma membrane"/>
    <property type="evidence" value="ECO:0007669"/>
    <property type="project" value="UniProtKB-SubCell"/>
</dbReference>
<comment type="caution">
    <text evidence="3">The sequence shown here is derived from an EMBL/GenBank/DDBJ whole genome shotgun (WGS) entry which is preliminary data.</text>
</comment>
<dbReference type="AlphaFoldDB" id="A0A4R7RXS7"/>
<comment type="subcellular location">
    <subcellularLocation>
        <location evidence="2">Cell membrane</location>
        <topology evidence="2">Lipid-anchor</topology>
    </subcellularLocation>
</comment>
<keyword evidence="2" id="KW-0472">Membrane</keyword>
<name>A0A4R7RXS7_9BACT</name>
<keyword evidence="2" id="KW-0449">Lipoprotein</keyword>
<evidence type="ECO:0000256" key="1">
    <source>
        <dbReference type="ARBA" id="ARBA00007613"/>
    </source>
</evidence>
<organism evidence="3 4">
    <name type="scientific">Prosthecobacter fusiformis</name>
    <dbReference type="NCBI Taxonomy" id="48464"/>
    <lineage>
        <taxon>Bacteria</taxon>
        <taxon>Pseudomonadati</taxon>
        <taxon>Verrucomicrobiota</taxon>
        <taxon>Verrucomicrobiia</taxon>
        <taxon>Verrucomicrobiales</taxon>
        <taxon>Verrucomicrobiaceae</taxon>
        <taxon>Prosthecobacter</taxon>
    </lineage>
</organism>
<keyword evidence="4" id="KW-1185">Reference proteome</keyword>
<protein>
    <submittedName>
        <fullName evidence="3">Multidrug efflux system outer membrane protein</fullName>
    </submittedName>
</protein>
<sequence>MRFLLPLLLSTGALVAQVGPNYERPATATPERFKGVAWREARPASHQPKGEWWKLFRDPKLNELMVSATANNQNLKAAISRFDQARATARMARADLFPVLSMPLSADRQRTSENAISPIPLNGLFYEGPSYNAVTDLSWELDLFGKIRRGAEAGRADAQAAADAVHNILLGIQADVATNYFRMRVLDQEIRLVREAIGLRGEAFKIAKARVEAGAGSELEQAQSETEVATAEAETSTLQSQRDQLENAIAILLGANAASFRIPASGSSLYSPPALPVGAPSDLLERRPDVSQAERALAAATARIGVAKAMFFPSIKLIGRGGFQSADIDLLMQPESLIYSYGPSINIPLFSGGKNVFNLNKAKAQHDEALAGYRLAFLTAVADVENSLSSIRHLAVSSEAQQRARNSAERAASLARTRYESGTSPYLDVIEANRTTLATQRATVQVAGQRLIASVSLIKALGGGWDQTQPVIIPAIVPDPAARFIPEEKTGFFSKVKGIFNKKEPVLP</sequence>
<dbReference type="EMBL" id="SOCA01000004">
    <property type="protein sequence ID" value="TDU70601.1"/>
    <property type="molecule type" value="Genomic_DNA"/>
</dbReference>
<dbReference type="InterPro" id="IPR003423">
    <property type="entry name" value="OMP_efflux"/>
</dbReference>
<dbReference type="PANTHER" id="PTHR30203:SF33">
    <property type="entry name" value="BLR4455 PROTEIN"/>
    <property type="match status" value="1"/>
</dbReference>